<dbReference type="InterPro" id="IPR018247">
    <property type="entry name" value="EF_Hand_1_Ca_BS"/>
</dbReference>
<name>A0ABZ2YSZ7_9BACT</name>
<feature type="signal peptide" evidence="1">
    <location>
        <begin position="1"/>
        <end position="19"/>
    </location>
</feature>
<dbReference type="InterPro" id="IPR037066">
    <property type="entry name" value="Plug_dom_sf"/>
</dbReference>
<dbReference type="Proteomes" id="UP001485459">
    <property type="component" value="Chromosome"/>
</dbReference>
<dbReference type="EMBL" id="CP149822">
    <property type="protein sequence ID" value="WZN42913.1"/>
    <property type="molecule type" value="Genomic_DNA"/>
</dbReference>
<dbReference type="Pfam" id="PF07715">
    <property type="entry name" value="Plug"/>
    <property type="match status" value="1"/>
</dbReference>
<dbReference type="Gene3D" id="2.60.40.1120">
    <property type="entry name" value="Carboxypeptidase-like, regulatory domain"/>
    <property type="match status" value="1"/>
</dbReference>
<dbReference type="InterPro" id="IPR008969">
    <property type="entry name" value="CarboxyPept-like_regulatory"/>
</dbReference>
<accession>A0ABZ2YSZ7</accession>
<feature type="chain" id="PRO_5046096117" evidence="1">
    <location>
        <begin position="20"/>
        <end position="1058"/>
    </location>
</feature>
<evidence type="ECO:0000313" key="4">
    <source>
        <dbReference type="Proteomes" id="UP001485459"/>
    </source>
</evidence>
<organism evidence="3 4">
    <name type="scientific">Chitinophaga pollutisoli</name>
    <dbReference type="NCBI Taxonomy" id="3133966"/>
    <lineage>
        <taxon>Bacteria</taxon>
        <taxon>Pseudomonadati</taxon>
        <taxon>Bacteroidota</taxon>
        <taxon>Chitinophagia</taxon>
        <taxon>Chitinophagales</taxon>
        <taxon>Chitinophagaceae</taxon>
        <taxon>Chitinophaga</taxon>
    </lineage>
</organism>
<reference evidence="4" key="1">
    <citation type="submission" date="2024-03" db="EMBL/GenBank/DDBJ databases">
        <title>Chitinophaga horti sp. nov., isolated from garden soil.</title>
        <authorList>
            <person name="Lee D.S."/>
            <person name="Han D.M."/>
            <person name="Baek J.H."/>
            <person name="Choi D.G."/>
            <person name="Jeon J.H."/>
            <person name="Jeon C.O."/>
        </authorList>
    </citation>
    <scope>NUCLEOTIDE SEQUENCE [LARGE SCALE GENOMIC DNA]</scope>
    <source>
        <strain evidence="4">GPA1</strain>
    </source>
</reference>
<sequence>MKMLLVAALPMALPQLSAAQESSGQVTITGSVKDSTGTPLPGVTVLVAGVSGKGTTTNGDGRFVLDVKPNATLQFTLMGFEAVTVPLAGRNTVDVVLREKVNQLTDVVVTAYGKKQQREAIVGAVTTVNPKDLKIPSSNLTTALAGQVAGMIAYQRSGQPGQDNATFFVRGVTTFGYKQDPLILIDNVELTATDLARLQVDDIASFSILKDASATSLYGARGANGVILVTTKEGKAGKAKINFRFENSISQATKNIEMADPVTYMNLFNEAIMTRDSLGAPRYDQNKINHTINGDNKFVYPAVNWMDELFKKRTNNQRANLSVSGGGEVARYYVAGSYNRDNGILKVSPVNNFNNNVKLDNYQLRSNVNINLTKTTEMVVRLAGNFDEYTGPVTQDASYGTDLYSLVMHTSPVDFPAYYLPDSSTIFEKHILFGNKPLENGLLGTNPYAQLLRGYKNFSRSRMSAQVELTQNLSFITPGLNFRGMVTTNRYSFFDVVRQYNPFYYQVGDYDRKTDKYRLVWLNNKPGEATEYLDFTAGNRVISTFVYLQGVLDYNRTFGDHTISSTLVGTRQQTLNTDGSSLQTSLPYRNLGLAGRATYSYLSRYFLEFNFGYNGSERFSSNNRFGFFPTIGASWVMSNEKMWEGLRDVVTRAKIRASHGLVGNDAIGSQRFFYMSEVNMNSGYGATFGRNNAYGRNGVSIINYENRDVTWETSHQTNIGLELSFFDKLNFIGEIYRQRRTNILQQRTSIPSTSGLEAGISANIGEAMSEGIDLSLDYKQQFGKDAWAAVRGNLTYATNKFVQYEEPKFNEPWRSRIGNSINQIYGFIAERLFVDDAEVANSPRQNFNGYVTRGGDIKYRDVNGDGQITERDMVPIGMPTAPELVYGAGFSVGYKNFDLSAFFQGLGRESFFIDVSDVDRAGSDYLESTMPFVANAQILKAYSENYWSEENQNIYAMMPRLSHTHNYNSAPSPSQGVTIPNTWFMRNGAFLRLKSLEAGYTIPRHITKRYHIENLRIYFNGLNLHTWSAFKLWDPEMAGKGMSYPVQKVFNFGINVNL</sequence>
<evidence type="ECO:0000313" key="3">
    <source>
        <dbReference type="EMBL" id="WZN42913.1"/>
    </source>
</evidence>
<dbReference type="RefSeq" id="WP_341837738.1">
    <property type="nucleotide sequence ID" value="NZ_CP149822.1"/>
</dbReference>
<dbReference type="SUPFAM" id="SSF56935">
    <property type="entry name" value="Porins"/>
    <property type="match status" value="1"/>
</dbReference>
<dbReference type="InterPro" id="IPR012910">
    <property type="entry name" value="Plug_dom"/>
</dbReference>
<proteinExistence type="predicted"/>
<evidence type="ECO:0000256" key="1">
    <source>
        <dbReference type="SAM" id="SignalP"/>
    </source>
</evidence>
<keyword evidence="3" id="KW-0675">Receptor</keyword>
<gene>
    <name evidence="3" type="ORF">WJU16_07690</name>
</gene>
<keyword evidence="1" id="KW-0732">Signal</keyword>
<dbReference type="InterPro" id="IPR023996">
    <property type="entry name" value="TonB-dep_OMP_SusC/RagA"/>
</dbReference>
<dbReference type="InterPro" id="IPR023997">
    <property type="entry name" value="TonB-dep_OMP_SusC/RagA_CS"/>
</dbReference>
<dbReference type="Pfam" id="PF13715">
    <property type="entry name" value="CarbopepD_reg_2"/>
    <property type="match status" value="1"/>
</dbReference>
<dbReference type="Gene3D" id="2.170.130.10">
    <property type="entry name" value="TonB-dependent receptor, plug domain"/>
    <property type="match status" value="1"/>
</dbReference>
<dbReference type="PROSITE" id="PS00018">
    <property type="entry name" value="EF_HAND_1"/>
    <property type="match status" value="1"/>
</dbReference>
<dbReference type="NCBIfam" id="TIGR04056">
    <property type="entry name" value="OMP_RagA_SusC"/>
    <property type="match status" value="1"/>
</dbReference>
<feature type="domain" description="TonB-dependent receptor plug" evidence="2">
    <location>
        <begin position="121"/>
        <end position="226"/>
    </location>
</feature>
<keyword evidence="4" id="KW-1185">Reference proteome</keyword>
<evidence type="ECO:0000259" key="2">
    <source>
        <dbReference type="Pfam" id="PF07715"/>
    </source>
</evidence>
<protein>
    <submittedName>
        <fullName evidence="3">TonB-dependent receptor</fullName>
    </submittedName>
</protein>
<dbReference type="SUPFAM" id="SSF49464">
    <property type="entry name" value="Carboxypeptidase regulatory domain-like"/>
    <property type="match status" value="1"/>
</dbReference>
<dbReference type="NCBIfam" id="TIGR04057">
    <property type="entry name" value="SusC_RagA_signa"/>
    <property type="match status" value="1"/>
</dbReference>